<accession>A0ABS5QK41</accession>
<name>A0ABS5QK41_9BACT</name>
<comment type="caution">
    <text evidence="1">The sequence shown here is derived from an EMBL/GenBank/DDBJ whole genome shotgun (WGS) entry which is preliminary data.</text>
</comment>
<dbReference type="EMBL" id="JAEDAM010000001">
    <property type="protein sequence ID" value="MBS8121467.1"/>
    <property type="molecule type" value="Genomic_DNA"/>
</dbReference>
<evidence type="ECO:0000313" key="1">
    <source>
        <dbReference type="EMBL" id="MBS8121467.1"/>
    </source>
</evidence>
<protein>
    <submittedName>
        <fullName evidence="1">Uncharacterized protein</fullName>
    </submittedName>
</protein>
<gene>
    <name evidence="1" type="ORF">VAMP_2n604</name>
</gene>
<dbReference type="Proteomes" id="UP000680365">
    <property type="component" value="Unassembled WGS sequence"/>
</dbReference>
<proteinExistence type="predicted"/>
<reference evidence="1 2" key="1">
    <citation type="journal article" date="2021" name="Nat. Commun.">
        <title>Reductive evolution and unique predatory mode in the CPR bacterium Vampirococcus lugosii.</title>
        <authorList>
            <person name="Moreira D."/>
            <person name="Zivanovic Y."/>
            <person name="Lopez-Archilla A.I."/>
            <person name="Iniesto M."/>
            <person name="Lopez-Garcia P."/>
        </authorList>
    </citation>
    <scope>NUCLEOTIDE SEQUENCE [LARGE SCALE GENOMIC DNA]</scope>
    <source>
        <strain evidence="1">Chiprana</strain>
    </source>
</reference>
<keyword evidence="2" id="KW-1185">Reference proteome</keyword>
<evidence type="ECO:0000313" key="2">
    <source>
        <dbReference type="Proteomes" id="UP000680365"/>
    </source>
</evidence>
<organism evidence="1 2">
    <name type="scientific">Candidatus Vampirococcus lugosii</name>
    <dbReference type="NCBI Taxonomy" id="2789015"/>
    <lineage>
        <taxon>Bacteria</taxon>
        <taxon>Candidatus Absconditibacteriota</taxon>
        <taxon>Vampirococcus</taxon>
    </lineage>
</organism>
<sequence>MSEKIELLKLILKLENLLNKKFYFKKLYFGMSNIDFIDSYDFEEKLNTNNVLNSDFIDKKLELVKNELKENLISIEELIDNLGLKFFPVMKKKLLYNFVKSIEDMPTMSYTIVKDKKNILTIITNTSNGNETINNAKEGDIIISGIRGEKYVIEGNTFSNLYEGEIGSDIYPEQSPRYVAIYTGNKQFHFKAPWGENVLLNPGDYIIKEDVGKYYVIAKEEFEITYN</sequence>
<dbReference type="Pfam" id="PF14083">
    <property type="entry name" value="PGDYG"/>
    <property type="match status" value="1"/>
</dbReference>
<dbReference type="InterPro" id="IPR025688">
    <property type="entry name" value="PGDYG_prot"/>
</dbReference>